<dbReference type="InterPro" id="IPR005094">
    <property type="entry name" value="Endonuclease_MobA/VirD2"/>
</dbReference>
<feature type="region of interest" description="Disordered" evidence="1">
    <location>
        <begin position="317"/>
        <end position="340"/>
    </location>
</feature>
<feature type="compositionally biased region" description="Basic residues" evidence="1">
    <location>
        <begin position="245"/>
        <end position="259"/>
    </location>
</feature>
<gene>
    <name evidence="3" type="ORF">OR214_05171</name>
</gene>
<dbReference type="AlphaFoldDB" id="R0DY42"/>
<evidence type="ECO:0000256" key="1">
    <source>
        <dbReference type="SAM" id="MobiDB-lite"/>
    </source>
</evidence>
<accession>R0DY42</accession>
<evidence type="ECO:0000313" key="4">
    <source>
        <dbReference type="Proteomes" id="UP000013280"/>
    </source>
</evidence>
<sequence length="340" mass="37473">MGAEVSGQRTVDGVLLDLGSTLFNQRDVPAVKPKKGLTGLYVAKRSKKGAGNAPATVTANGIRGKLGSIAKRTPQVMVKISGGGKSMAQIKNHLDYISRNGKLEVEDQDGATVTGRDELQELKEEWRVGGFPIPDESNKREAFNIVLSMPEGTPALAVKRAARDFAAAEFTDHQYVMVLHTFDTDPDPVPSKHPHVHLAVKATSLDGTRLNPRKADLQRWREGFARALQEHGVEAAATNRQQRLSQRKRGEKQSVRHMRDRGEDLQQVGRSAPDKKRIAKAKGTEADVLKGYREIAKALSRSDVDADVQLADALVKRLRETQKGERGKEVQKDRGTDRQR</sequence>
<dbReference type="Pfam" id="PF03432">
    <property type="entry name" value="Relaxase"/>
    <property type="match status" value="1"/>
</dbReference>
<feature type="domain" description="MobA/VirD2-like nuclease" evidence="2">
    <location>
        <begin position="118"/>
        <end position="232"/>
    </location>
</feature>
<comment type="caution">
    <text evidence="3">The sequence shown here is derived from an EMBL/GenBank/DDBJ whole genome shotgun (WGS) entry which is preliminary data.</text>
</comment>
<protein>
    <recommendedName>
        <fullName evidence="2">MobA/VirD2-like nuclease domain-containing protein</fullName>
    </recommendedName>
</protein>
<dbReference type="EMBL" id="APMQ01000028">
    <property type="protein sequence ID" value="ENZ74899.1"/>
    <property type="molecule type" value="Genomic_DNA"/>
</dbReference>
<organism evidence="3 4">
    <name type="scientific">Ralstonia pickettii OR214</name>
    <dbReference type="NCBI Taxonomy" id="1264675"/>
    <lineage>
        <taxon>Bacteria</taxon>
        <taxon>Pseudomonadati</taxon>
        <taxon>Pseudomonadota</taxon>
        <taxon>Betaproteobacteria</taxon>
        <taxon>Burkholderiales</taxon>
        <taxon>Burkholderiaceae</taxon>
        <taxon>Ralstonia</taxon>
    </lineage>
</organism>
<evidence type="ECO:0000313" key="3">
    <source>
        <dbReference type="EMBL" id="ENZ74899.1"/>
    </source>
</evidence>
<dbReference type="Proteomes" id="UP000013280">
    <property type="component" value="Unassembled WGS sequence"/>
</dbReference>
<reference evidence="3 4" key="1">
    <citation type="journal article" date="2013" name="Genome Announc.">
        <title>Draft Genome Sequence for Ralstonia sp. Strain OR214, a Bacterium with Potential for Bioremediation.</title>
        <authorList>
            <person name="Utturkar S.M."/>
            <person name="Bollmann A."/>
            <person name="Brzoska R.M."/>
            <person name="Klingeman D.M."/>
            <person name="Epstein S.E."/>
            <person name="Palumbo A.V."/>
            <person name="Brown S.D."/>
        </authorList>
    </citation>
    <scope>NUCLEOTIDE SEQUENCE [LARGE SCALE GENOMIC DNA]</scope>
    <source>
        <strain evidence="3 4">OR214</strain>
    </source>
</reference>
<dbReference type="PATRIC" id="fig|1264675.3.peg.5097"/>
<name>R0DY42_RALPI</name>
<dbReference type="RefSeq" id="WP_004636807.1">
    <property type="nucleotide sequence ID" value="NZ_APMQ01000028.1"/>
</dbReference>
<evidence type="ECO:0000259" key="2">
    <source>
        <dbReference type="Pfam" id="PF03432"/>
    </source>
</evidence>
<feature type="compositionally biased region" description="Basic and acidic residues" evidence="1">
    <location>
        <begin position="272"/>
        <end position="282"/>
    </location>
</feature>
<feature type="region of interest" description="Disordered" evidence="1">
    <location>
        <begin position="236"/>
        <end position="282"/>
    </location>
</feature>
<proteinExistence type="predicted"/>
<dbReference type="Gene3D" id="3.30.930.30">
    <property type="match status" value="1"/>
</dbReference>